<evidence type="ECO:0000313" key="3">
    <source>
        <dbReference type="EnsemblMetazoa" id="CPIJ018319-PA"/>
    </source>
</evidence>
<evidence type="ECO:0000313" key="4">
    <source>
        <dbReference type="Proteomes" id="UP000002320"/>
    </source>
</evidence>
<dbReference type="Gene3D" id="2.60.40.10">
    <property type="entry name" value="Immunoglobulins"/>
    <property type="match status" value="1"/>
</dbReference>
<accession>B0XG10</accession>
<dbReference type="eggNOG" id="ENOG502S1P4">
    <property type="taxonomic scope" value="Eukaryota"/>
</dbReference>
<evidence type="ECO:0000256" key="1">
    <source>
        <dbReference type="SAM" id="MobiDB-lite"/>
    </source>
</evidence>
<dbReference type="VEuPathDB" id="VectorBase:CQUJHB007679"/>
<keyword evidence="4" id="KW-1185">Reference proteome</keyword>
<organism>
    <name type="scientific">Culex quinquefasciatus</name>
    <name type="common">Southern house mosquito</name>
    <name type="synonym">Culex pungens</name>
    <dbReference type="NCBI Taxonomy" id="7176"/>
    <lineage>
        <taxon>Eukaryota</taxon>
        <taxon>Metazoa</taxon>
        <taxon>Ecdysozoa</taxon>
        <taxon>Arthropoda</taxon>
        <taxon>Hexapoda</taxon>
        <taxon>Insecta</taxon>
        <taxon>Pterygota</taxon>
        <taxon>Neoptera</taxon>
        <taxon>Endopterygota</taxon>
        <taxon>Diptera</taxon>
        <taxon>Nematocera</taxon>
        <taxon>Culicoidea</taxon>
        <taxon>Culicidae</taxon>
        <taxon>Culicinae</taxon>
        <taxon>Culicini</taxon>
        <taxon>Culex</taxon>
        <taxon>Culex</taxon>
    </lineage>
</organism>
<dbReference type="InParanoid" id="B0XG10"/>
<reference evidence="3" key="2">
    <citation type="submission" date="2021-02" db="UniProtKB">
        <authorList>
            <consortium name="EnsemblMetazoa"/>
        </authorList>
    </citation>
    <scope>IDENTIFICATION</scope>
    <source>
        <strain evidence="3">JHB</strain>
    </source>
</reference>
<reference evidence="2" key="1">
    <citation type="submission" date="2007-03" db="EMBL/GenBank/DDBJ databases">
        <title>Annotation of Culex pipiens quinquefasciatus.</title>
        <authorList>
            <consortium name="The Broad Institute Genome Sequencing Platform"/>
            <person name="Atkinson P.W."/>
            <person name="Hemingway J."/>
            <person name="Christensen B.M."/>
            <person name="Higgs S."/>
            <person name="Kodira C."/>
            <person name="Hannick L."/>
            <person name="Megy K."/>
            <person name="O'Leary S."/>
            <person name="Pearson M."/>
            <person name="Haas B.J."/>
            <person name="Mauceli E."/>
            <person name="Wortman J.R."/>
            <person name="Lee N.H."/>
            <person name="Guigo R."/>
            <person name="Stanke M."/>
            <person name="Alvarado L."/>
            <person name="Amedeo P."/>
            <person name="Antoine C.H."/>
            <person name="Arensburger P."/>
            <person name="Bidwell S.L."/>
            <person name="Crawford M."/>
            <person name="Camaro F."/>
            <person name="Devon K."/>
            <person name="Engels R."/>
            <person name="Hammond M."/>
            <person name="Howarth C."/>
            <person name="Koehrsen M."/>
            <person name="Lawson D."/>
            <person name="Montgomery P."/>
            <person name="Nene V."/>
            <person name="Nusbaum C."/>
            <person name="Puiu D."/>
            <person name="Romero-Severson J."/>
            <person name="Severson D.W."/>
            <person name="Shumway M."/>
            <person name="Sisk P."/>
            <person name="Stolte C."/>
            <person name="Zeng Q."/>
            <person name="Eisenstadt E."/>
            <person name="Fraser-Liggett C."/>
            <person name="Strausberg R."/>
            <person name="Galagan J."/>
            <person name="Birren B."/>
            <person name="Collins F.H."/>
        </authorList>
    </citation>
    <scope>NUCLEOTIDE SEQUENCE [LARGE SCALE GENOMIC DNA]</scope>
    <source>
        <strain evidence="2">JHB</strain>
    </source>
</reference>
<dbReference type="EMBL" id="DS232979">
    <property type="protein sequence ID" value="EDS27168.1"/>
    <property type="molecule type" value="Genomic_DNA"/>
</dbReference>
<dbReference type="InterPro" id="IPR036179">
    <property type="entry name" value="Ig-like_dom_sf"/>
</dbReference>
<dbReference type="AlphaFoldDB" id="B0XG10"/>
<gene>
    <name evidence="3" type="primary">6052292</name>
    <name evidence="2" type="ORF">CpipJ_CPIJ018319</name>
</gene>
<proteinExistence type="predicted"/>
<dbReference type="PANTHER" id="PTHR21261:SF2">
    <property type="entry name" value="GH04238P-RELATED"/>
    <property type="match status" value="1"/>
</dbReference>
<dbReference type="SUPFAM" id="SSF48726">
    <property type="entry name" value="Immunoglobulin"/>
    <property type="match status" value="1"/>
</dbReference>
<dbReference type="VEuPathDB" id="VectorBase:CPIJ018319"/>
<name>B0XG10_CULQU</name>
<dbReference type="Proteomes" id="UP000002320">
    <property type="component" value="Unassembled WGS sequence"/>
</dbReference>
<dbReference type="OrthoDB" id="6478865at2759"/>
<dbReference type="KEGG" id="cqu:CpipJ_CPIJ018319"/>
<evidence type="ECO:0000313" key="2">
    <source>
        <dbReference type="EMBL" id="EDS27168.1"/>
    </source>
</evidence>
<sequence length="269" mass="29163">MGAARNRWLSWCYMSCSVPESNFVLKYYNHQIDNLVTVVCSVYGIFPVPSLTLWINEHQLDDVTGNILYTSAELYDSSISIQLVLYESIQPDDVIRCSVAINGTEYGKTKETVFVDINSRPLLDHNSVLDPVLPSTTEAGSTSTASSSSYPSRESSTSPEPTTPSPALRPAASSTSSPSPPTVEQHPPAMPSGRPTATFHQNLFKRLRPTSSHVLTVQQANPPGGGDSDEITNVLDFKEIFSFNENQLYSSTSGAGGSVARGKFLFSSS</sequence>
<dbReference type="PANTHER" id="PTHR21261">
    <property type="entry name" value="BEAT PROTEIN"/>
    <property type="match status" value="1"/>
</dbReference>
<dbReference type="InterPro" id="IPR013783">
    <property type="entry name" value="Ig-like_fold"/>
</dbReference>
<dbReference type="HOGENOM" id="CLU_1035322_0_0_1"/>
<protein>
    <recommendedName>
        <fullName evidence="5">Ig-like domain-containing protein</fullName>
    </recommendedName>
</protein>
<feature type="region of interest" description="Disordered" evidence="1">
    <location>
        <begin position="126"/>
        <end position="197"/>
    </location>
</feature>
<feature type="compositionally biased region" description="Low complexity" evidence="1">
    <location>
        <begin position="134"/>
        <end position="177"/>
    </location>
</feature>
<evidence type="ECO:0008006" key="5">
    <source>
        <dbReference type="Google" id="ProtNLM"/>
    </source>
</evidence>
<dbReference type="EnsemblMetazoa" id="CPIJ018319-RA">
    <property type="protein sequence ID" value="CPIJ018319-PA"/>
    <property type="gene ID" value="CPIJ018319"/>
</dbReference>